<gene>
    <name evidence="2" type="ORF">CIL05_04325</name>
</gene>
<keyword evidence="1" id="KW-0812">Transmembrane</keyword>
<dbReference type="AlphaFoldDB" id="A0A2A2IH38"/>
<keyword evidence="3" id="KW-1185">Reference proteome</keyword>
<keyword evidence="1" id="KW-0472">Membrane</keyword>
<evidence type="ECO:0000313" key="2">
    <source>
        <dbReference type="EMBL" id="PAV30947.1"/>
    </source>
</evidence>
<dbReference type="InterPro" id="IPR025699">
    <property type="entry name" value="ABC2_memb-like"/>
</dbReference>
<dbReference type="RefSeq" id="WP_095654278.1">
    <property type="nucleotide sequence ID" value="NZ_NPOA01000002.1"/>
</dbReference>
<evidence type="ECO:0000313" key="3">
    <source>
        <dbReference type="Proteomes" id="UP000218887"/>
    </source>
</evidence>
<dbReference type="Proteomes" id="UP000218887">
    <property type="component" value="Unassembled WGS sequence"/>
</dbReference>
<accession>A0A2A2IH38</accession>
<dbReference type="OrthoDB" id="2721313at2"/>
<organism evidence="2 3">
    <name type="scientific">Virgibacillus profundi</name>
    <dbReference type="NCBI Taxonomy" id="2024555"/>
    <lineage>
        <taxon>Bacteria</taxon>
        <taxon>Bacillati</taxon>
        <taxon>Bacillota</taxon>
        <taxon>Bacilli</taxon>
        <taxon>Bacillales</taxon>
        <taxon>Bacillaceae</taxon>
        <taxon>Virgibacillus</taxon>
    </lineage>
</organism>
<proteinExistence type="predicted"/>
<dbReference type="Pfam" id="PF13346">
    <property type="entry name" value="ABC2_membrane_5"/>
    <property type="match status" value="1"/>
</dbReference>
<feature type="transmembrane region" description="Helical" evidence="1">
    <location>
        <begin position="35"/>
        <end position="52"/>
    </location>
</feature>
<evidence type="ECO:0000256" key="1">
    <source>
        <dbReference type="SAM" id="Phobius"/>
    </source>
</evidence>
<reference evidence="2 3" key="1">
    <citation type="submission" date="2017-08" db="EMBL/GenBank/DDBJ databases">
        <title>Virgibacillus indicus sp. nov. and Virgibacillus profoundi sp. nov, two moderately halophilic bacteria isolated from marine sediment by using the Microfluidic Streak Plate.</title>
        <authorList>
            <person name="Xu B."/>
            <person name="Hu B."/>
            <person name="Wang J."/>
            <person name="Zhu Y."/>
            <person name="Huang L."/>
            <person name="Du W."/>
            <person name="Huang Y."/>
        </authorList>
    </citation>
    <scope>NUCLEOTIDE SEQUENCE [LARGE SCALE GENOMIC DNA]</scope>
    <source>
        <strain evidence="2 3">IO3-P3-H5</strain>
    </source>
</reference>
<protein>
    <submittedName>
        <fullName evidence="2">Uncharacterized protein</fullName>
    </submittedName>
</protein>
<feature type="transmembrane region" description="Helical" evidence="1">
    <location>
        <begin position="142"/>
        <end position="166"/>
    </location>
</feature>
<sequence>MLQLIKQDLFINTWITYLSILLFLSITYFVFLPPIFMFIATALTLIIALFYYDDRANVNKFLRSLPIQASQVVKRRYQSIMLLSICIILYQWIIGYAIISFTDLDRYIYGWKDIIVCFSIGVIIIAITVPFFYLFRSFTLSVGCLMVLLMLGSYYSLTPLVTVLELEEVIIFNELDPGFVLVVEKYIPYQPFIILVLASVVIFYLSMKLSQLLYLKKDL</sequence>
<name>A0A2A2IH38_9BACI</name>
<dbReference type="EMBL" id="NPOA01000002">
    <property type="protein sequence ID" value="PAV30947.1"/>
    <property type="molecule type" value="Genomic_DNA"/>
</dbReference>
<dbReference type="PANTHER" id="PTHR41309:SF2">
    <property type="entry name" value="MEMBRANE PROTEIN"/>
    <property type="match status" value="1"/>
</dbReference>
<feature type="transmembrane region" description="Helical" evidence="1">
    <location>
        <begin position="113"/>
        <end position="135"/>
    </location>
</feature>
<dbReference type="PANTHER" id="PTHR41309">
    <property type="entry name" value="MEMBRANE PROTEIN-RELATED"/>
    <property type="match status" value="1"/>
</dbReference>
<comment type="caution">
    <text evidence="2">The sequence shown here is derived from an EMBL/GenBank/DDBJ whole genome shotgun (WGS) entry which is preliminary data.</text>
</comment>
<keyword evidence="1" id="KW-1133">Transmembrane helix</keyword>
<feature type="transmembrane region" description="Helical" evidence="1">
    <location>
        <begin position="186"/>
        <end position="207"/>
    </location>
</feature>
<feature type="transmembrane region" description="Helical" evidence="1">
    <location>
        <begin position="80"/>
        <end position="101"/>
    </location>
</feature>
<feature type="transmembrane region" description="Helical" evidence="1">
    <location>
        <begin position="9"/>
        <end position="29"/>
    </location>
</feature>